<dbReference type="HAMAP" id="MF_00585">
    <property type="entry name" value="UPF0216"/>
    <property type="match status" value="1"/>
</dbReference>
<comment type="caution">
    <text evidence="2">The sequence shown here is derived from an EMBL/GenBank/DDBJ whole genome shotgun (WGS) entry which is preliminary data.</text>
</comment>
<dbReference type="InterPro" id="IPR002746">
    <property type="entry name" value="UPF0216"/>
</dbReference>
<proteinExistence type="inferred from homology"/>
<dbReference type="Pfam" id="PF01886">
    <property type="entry name" value="DUF61"/>
    <property type="match status" value="1"/>
</dbReference>
<sequence>MNEKILAKMIEAVNRHMPAVTKSLEEMLKEKDPTILAKDGNEYYIEPKELEFIASFLDEEERKRFRIPIIIEMCDIGGERVVFIRDKLHAEFIKRAFGFDRFVNNSLMLYLHELPSIRRKLRTASQVMFRVEL</sequence>
<dbReference type="PIRSF" id="PIRSF005264">
    <property type="entry name" value="UCP005264"/>
    <property type="match status" value="1"/>
</dbReference>
<reference evidence="2" key="1">
    <citation type="journal article" date="2020" name="mSystems">
        <title>Genome- and Community-Level Interaction Insights into Carbon Utilization and Element Cycling Functions of Hydrothermarchaeota in Hydrothermal Sediment.</title>
        <authorList>
            <person name="Zhou Z."/>
            <person name="Liu Y."/>
            <person name="Xu W."/>
            <person name="Pan J."/>
            <person name="Luo Z.H."/>
            <person name="Li M."/>
        </authorList>
    </citation>
    <scope>NUCLEOTIDE SEQUENCE [LARGE SCALE GENOMIC DNA]</scope>
    <source>
        <strain evidence="2">SpSt-26</strain>
    </source>
</reference>
<dbReference type="NCBIfam" id="NF003153">
    <property type="entry name" value="PRK04115.1"/>
    <property type="match status" value="1"/>
</dbReference>
<evidence type="ECO:0000313" key="2">
    <source>
        <dbReference type="EMBL" id="HEH35638.1"/>
    </source>
</evidence>
<gene>
    <name evidence="2" type="ORF">ENP88_05750</name>
</gene>
<evidence type="ECO:0000256" key="1">
    <source>
        <dbReference type="HAMAP-Rule" id="MF_00585"/>
    </source>
</evidence>
<protein>
    <recommendedName>
        <fullName evidence="1">UPF0216 protein ENP88_05750</fullName>
    </recommendedName>
</protein>
<accession>A0A7J2TJU8</accession>
<dbReference type="AlphaFoldDB" id="A0A7J2TJU8"/>
<comment type="similarity">
    <text evidence="1">Belongs to the UPF0216 family.</text>
</comment>
<name>A0A7J2TJU8_ARCFL</name>
<organism evidence="2">
    <name type="scientific">Archaeoglobus fulgidus</name>
    <dbReference type="NCBI Taxonomy" id="2234"/>
    <lineage>
        <taxon>Archaea</taxon>
        <taxon>Methanobacteriati</taxon>
        <taxon>Methanobacteriota</taxon>
        <taxon>Archaeoglobi</taxon>
        <taxon>Archaeoglobales</taxon>
        <taxon>Archaeoglobaceae</taxon>
        <taxon>Archaeoglobus</taxon>
    </lineage>
</organism>
<dbReference type="EMBL" id="DSLA01000092">
    <property type="protein sequence ID" value="HEH35638.1"/>
    <property type="molecule type" value="Genomic_DNA"/>
</dbReference>